<dbReference type="SUPFAM" id="SSF88659">
    <property type="entry name" value="Sigma3 and sigma4 domains of RNA polymerase sigma factors"/>
    <property type="match status" value="1"/>
</dbReference>
<evidence type="ECO:0000256" key="4">
    <source>
        <dbReference type="ARBA" id="ARBA00023125"/>
    </source>
</evidence>
<dbReference type="CDD" id="cd06171">
    <property type="entry name" value="Sigma70_r4"/>
    <property type="match status" value="1"/>
</dbReference>
<sequence>MDNTVKLLVDKSKKGHTEAFEQLVKMYQNKVYALCYQLTNSQSDAQDLAQEAFVKAYRSLSGFRNEADFGTWIHRITVNLWINTKRRRRPELSLDATITTDNGEVSFDVPSDDESPEDIIERKEFSSLVQRTMNGLSEEHRTVLILREMHGYNYDEIAQIMNCSLGTVKSRINRARQNLKKMILKEAWARDIQLPGKKKH</sequence>
<evidence type="ECO:0000256" key="1">
    <source>
        <dbReference type="ARBA" id="ARBA00010641"/>
    </source>
</evidence>
<dbReference type="Gene3D" id="1.10.1740.10">
    <property type="match status" value="1"/>
</dbReference>
<dbReference type="InterPro" id="IPR013325">
    <property type="entry name" value="RNA_pol_sigma_r2"/>
</dbReference>
<proteinExistence type="inferred from homology"/>
<dbReference type="Pfam" id="PF08281">
    <property type="entry name" value="Sigma70_r4_2"/>
    <property type="match status" value="1"/>
</dbReference>
<dbReference type="SUPFAM" id="SSF88946">
    <property type="entry name" value="Sigma2 domain of RNA polymerase sigma factors"/>
    <property type="match status" value="1"/>
</dbReference>
<dbReference type="InterPro" id="IPR013324">
    <property type="entry name" value="RNA_pol_sigma_r3/r4-like"/>
</dbReference>
<dbReference type="AlphaFoldDB" id="A0A5S4ZUJ3"/>
<dbReference type="EMBL" id="VNHM01000004">
    <property type="protein sequence ID" value="TYO96578.1"/>
    <property type="molecule type" value="Genomic_DNA"/>
</dbReference>
<feature type="domain" description="RNA polymerase sigma-70 region 2" evidence="7">
    <location>
        <begin position="23"/>
        <end position="89"/>
    </location>
</feature>
<dbReference type="GO" id="GO:0006950">
    <property type="term" value="P:response to stress"/>
    <property type="evidence" value="ECO:0007669"/>
    <property type="project" value="UniProtKB-ARBA"/>
</dbReference>
<dbReference type="PANTHER" id="PTHR43133">
    <property type="entry name" value="RNA POLYMERASE ECF-TYPE SIGMA FACTO"/>
    <property type="match status" value="1"/>
</dbReference>
<comment type="similarity">
    <text evidence="1 6">Belongs to the sigma-70 factor family. ECF subfamily.</text>
</comment>
<dbReference type="InterPro" id="IPR036388">
    <property type="entry name" value="WH-like_DNA-bd_sf"/>
</dbReference>
<feature type="domain" description="RNA polymerase sigma factor 70 region 4 type 2" evidence="8">
    <location>
        <begin position="128"/>
        <end position="179"/>
    </location>
</feature>
<dbReference type="GO" id="GO:0016987">
    <property type="term" value="F:sigma factor activity"/>
    <property type="evidence" value="ECO:0007669"/>
    <property type="project" value="UniProtKB-KW"/>
</dbReference>
<comment type="caution">
    <text evidence="9">The sequence shown here is derived from an EMBL/GenBank/DDBJ whole genome shotgun (WGS) entry which is preliminary data.</text>
</comment>
<dbReference type="InterPro" id="IPR039425">
    <property type="entry name" value="RNA_pol_sigma-70-like"/>
</dbReference>
<evidence type="ECO:0000256" key="3">
    <source>
        <dbReference type="ARBA" id="ARBA00023082"/>
    </source>
</evidence>
<dbReference type="InterPro" id="IPR000838">
    <property type="entry name" value="RNA_pol_sigma70_ECF_CS"/>
</dbReference>
<dbReference type="RefSeq" id="WP_166511080.1">
    <property type="nucleotide sequence ID" value="NZ_VNHM01000004.1"/>
</dbReference>
<dbReference type="InterPro" id="IPR014284">
    <property type="entry name" value="RNA_pol_sigma-70_dom"/>
</dbReference>
<reference evidence="9 10" key="1">
    <citation type="submission" date="2019-07" db="EMBL/GenBank/DDBJ databases">
        <title>Genomic Encyclopedia of Type Strains, Phase I: the one thousand microbial genomes (KMG-I) project.</title>
        <authorList>
            <person name="Kyrpides N."/>
        </authorList>
    </citation>
    <scope>NUCLEOTIDE SEQUENCE [LARGE SCALE GENOMIC DNA]</scope>
    <source>
        <strain evidence="9 10">DSM 6562</strain>
    </source>
</reference>
<evidence type="ECO:0000256" key="6">
    <source>
        <dbReference type="RuleBase" id="RU000716"/>
    </source>
</evidence>
<gene>
    <name evidence="9" type="ORF">LX24_01047</name>
</gene>
<keyword evidence="3 6" id="KW-0731">Sigma factor</keyword>
<dbReference type="Pfam" id="PF04542">
    <property type="entry name" value="Sigma70_r2"/>
    <property type="match status" value="1"/>
</dbReference>
<dbReference type="PANTHER" id="PTHR43133:SF8">
    <property type="entry name" value="RNA POLYMERASE SIGMA FACTOR HI_1459-RELATED"/>
    <property type="match status" value="1"/>
</dbReference>
<keyword evidence="2 6" id="KW-0805">Transcription regulation</keyword>
<dbReference type="Gene3D" id="1.10.10.10">
    <property type="entry name" value="Winged helix-like DNA-binding domain superfamily/Winged helix DNA-binding domain"/>
    <property type="match status" value="1"/>
</dbReference>
<keyword evidence="10" id="KW-1185">Reference proteome</keyword>
<evidence type="ECO:0000259" key="8">
    <source>
        <dbReference type="Pfam" id="PF08281"/>
    </source>
</evidence>
<evidence type="ECO:0000259" key="7">
    <source>
        <dbReference type="Pfam" id="PF04542"/>
    </source>
</evidence>
<keyword evidence="4 6" id="KW-0238">DNA-binding</keyword>
<evidence type="ECO:0000256" key="5">
    <source>
        <dbReference type="ARBA" id="ARBA00023163"/>
    </source>
</evidence>
<keyword evidence="5 6" id="KW-0804">Transcription</keyword>
<protein>
    <recommendedName>
        <fullName evidence="6">RNA polymerase sigma factor</fullName>
    </recommendedName>
</protein>
<evidence type="ECO:0000313" key="9">
    <source>
        <dbReference type="EMBL" id="TYO96578.1"/>
    </source>
</evidence>
<dbReference type="InterPro" id="IPR007627">
    <property type="entry name" value="RNA_pol_sigma70_r2"/>
</dbReference>
<evidence type="ECO:0000313" key="10">
    <source>
        <dbReference type="Proteomes" id="UP000323166"/>
    </source>
</evidence>
<evidence type="ECO:0000256" key="2">
    <source>
        <dbReference type="ARBA" id="ARBA00023015"/>
    </source>
</evidence>
<dbReference type="Proteomes" id="UP000323166">
    <property type="component" value="Unassembled WGS sequence"/>
</dbReference>
<dbReference type="InterPro" id="IPR013249">
    <property type="entry name" value="RNA_pol_sigma70_r4_t2"/>
</dbReference>
<dbReference type="GO" id="GO:0006352">
    <property type="term" value="P:DNA-templated transcription initiation"/>
    <property type="evidence" value="ECO:0007669"/>
    <property type="project" value="InterPro"/>
</dbReference>
<accession>A0A5S4ZUJ3</accession>
<dbReference type="NCBIfam" id="TIGR02937">
    <property type="entry name" value="sigma70-ECF"/>
    <property type="match status" value="1"/>
</dbReference>
<name>A0A5S4ZUJ3_9FIRM</name>
<dbReference type="GO" id="GO:0003677">
    <property type="term" value="F:DNA binding"/>
    <property type="evidence" value="ECO:0007669"/>
    <property type="project" value="UniProtKB-KW"/>
</dbReference>
<organism evidence="9 10">
    <name type="scientific">Desulfallas thermosapovorans DSM 6562</name>
    <dbReference type="NCBI Taxonomy" id="1121431"/>
    <lineage>
        <taxon>Bacteria</taxon>
        <taxon>Bacillati</taxon>
        <taxon>Bacillota</taxon>
        <taxon>Clostridia</taxon>
        <taxon>Eubacteriales</taxon>
        <taxon>Desulfallaceae</taxon>
        <taxon>Desulfallas</taxon>
    </lineage>
</organism>
<dbReference type="PROSITE" id="PS01063">
    <property type="entry name" value="SIGMA70_ECF"/>
    <property type="match status" value="1"/>
</dbReference>